<sequence length="419" mass="45254">MSEATEALERAYRDEWTTLVAVLAGQLGGDVGLAEETVADAFAAAVVEWPARGVPARPGAWLTTVARRRAIDRLRREATRSAALDRLETLMRDDDTTADAPEPPDRSGIDDDRLRLLFTCCHPALALEARVALTLRVVAGLEVAGVARALLTAETTMYQRLGRAKKKIKAARIPYRVPAAPELSDRVHGVLHVIHLVYNEGHVASAGDDLVRVDLCREALRLGRLVAELLRDDAEALGLLAFLLLTDARRAARTDAEGVPVSLEDQDRGRWDAELIAEGTEVLGRALGHRSPGQFQVQAAIAALHAEAPHWDATDWPQIAALYGELARLVPSPVVTINRAAAVAMADGPHVGLAVLDGLVVDDRLERYQPLHATRAELLARAGDHDGAAAAYRRAIELTENAAERTALEARSRRGGTGR</sequence>
<dbReference type="SUPFAM" id="SSF88659">
    <property type="entry name" value="Sigma3 and sigma4 domains of RNA polymerase sigma factors"/>
    <property type="match status" value="1"/>
</dbReference>
<accession>A0A316TNI3</accession>
<keyword evidence="2" id="KW-0805">Transcription regulation</keyword>
<evidence type="ECO:0000259" key="6">
    <source>
        <dbReference type="Pfam" id="PF08281"/>
    </source>
</evidence>
<evidence type="ECO:0000259" key="5">
    <source>
        <dbReference type="Pfam" id="PF04542"/>
    </source>
</evidence>
<protein>
    <submittedName>
        <fullName evidence="8">RNA polymerase subunit sigma-24</fullName>
    </submittedName>
</protein>
<keyword evidence="3" id="KW-0731">Sigma factor</keyword>
<dbReference type="Pfam" id="PF04542">
    <property type="entry name" value="Sigma70_r2"/>
    <property type="match status" value="1"/>
</dbReference>
<dbReference type="PANTHER" id="PTHR47756">
    <property type="entry name" value="BLL6612 PROTEIN-RELATED"/>
    <property type="match status" value="1"/>
</dbReference>
<evidence type="ECO:0000259" key="7">
    <source>
        <dbReference type="Pfam" id="PF20239"/>
    </source>
</evidence>
<dbReference type="Gene3D" id="1.10.1740.10">
    <property type="match status" value="1"/>
</dbReference>
<evidence type="ECO:0000313" key="9">
    <source>
        <dbReference type="Proteomes" id="UP000245507"/>
    </source>
</evidence>
<dbReference type="OrthoDB" id="9780299at2"/>
<feature type="domain" description="RNA polymerase sigma-70 region 2" evidence="5">
    <location>
        <begin position="19"/>
        <end position="78"/>
    </location>
</feature>
<evidence type="ECO:0000256" key="1">
    <source>
        <dbReference type="ARBA" id="ARBA00010641"/>
    </source>
</evidence>
<dbReference type="RefSeq" id="WP_109692833.1">
    <property type="nucleotide sequence ID" value="NZ_QGDD01000002.1"/>
</dbReference>
<dbReference type="GO" id="GO:0016987">
    <property type="term" value="F:sigma factor activity"/>
    <property type="evidence" value="ECO:0007669"/>
    <property type="project" value="UniProtKB-KW"/>
</dbReference>
<dbReference type="InterPro" id="IPR013324">
    <property type="entry name" value="RNA_pol_sigma_r3/r4-like"/>
</dbReference>
<feature type="domain" description="DUF6596" evidence="7">
    <location>
        <begin position="186"/>
        <end position="286"/>
    </location>
</feature>
<evidence type="ECO:0000313" key="8">
    <source>
        <dbReference type="EMBL" id="PWN03744.1"/>
    </source>
</evidence>
<dbReference type="InterPro" id="IPR007627">
    <property type="entry name" value="RNA_pol_sigma70_r2"/>
</dbReference>
<reference evidence="8 9" key="1">
    <citation type="submission" date="2018-05" db="EMBL/GenBank/DDBJ databases">
        <title>Nocardioides silvaticus genome.</title>
        <authorList>
            <person name="Li C."/>
            <person name="Wang G."/>
        </authorList>
    </citation>
    <scope>NUCLEOTIDE SEQUENCE [LARGE SCALE GENOMIC DNA]</scope>
    <source>
        <strain evidence="8 9">CCTCC AB 2018079</strain>
    </source>
</reference>
<proteinExistence type="inferred from homology"/>
<keyword evidence="9" id="KW-1185">Reference proteome</keyword>
<dbReference type="PANTHER" id="PTHR47756:SF2">
    <property type="entry name" value="BLL6612 PROTEIN"/>
    <property type="match status" value="1"/>
</dbReference>
<evidence type="ECO:0000256" key="4">
    <source>
        <dbReference type="ARBA" id="ARBA00023163"/>
    </source>
</evidence>
<dbReference type="InterPro" id="IPR013325">
    <property type="entry name" value="RNA_pol_sigma_r2"/>
</dbReference>
<dbReference type="InterPro" id="IPR013249">
    <property type="entry name" value="RNA_pol_sigma70_r4_t2"/>
</dbReference>
<evidence type="ECO:0000256" key="2">
    <source>
        <dbReference type="ARBA" id="ARBA00023015"/>
    </source>
</evidence>
<comment type="caution">
    <text evidence="8">The sequence shown here is derived from an EMBL/GenBank/DDBJ whole genome shotgun (WGS) entry which is preliminary data.</text>
</comment>
<name>A0A316TNI3_9ACTN</name>
<organism evidence="8 9">
    <name type="scientific">Nocardioides silvaticus</name>
    <dbReference type="NCBI Taxonomy" id="2201891"/>
    <lineage>
        <taxon>Bacteria</taxon>
        <taxon>Bacillati</taxon>
        <taxon>Actinomycetota</taxon>
        <taxon>Actinomycetes</taxon>
        <taxon>Propionibacteriales</taxon>
        <taxon>Nocardioidaceae</taxon>
        <taxon>Nocardioides</taxon>
    </lineage>
</organism>
<dbReference type="InterPro" id="IPR046531">
    <property type="entry name" value="DUF6596"/>
</dbReference>
<dbReference type="AlphaFoldDB" id="A0A316TNI3"/>
<evidence type="ECO:0000256" key="3">
    <source>
        <dbReference type="ARBA" id="ARBA00023082"/>
    </source>
</evidence>
<gene>
    <name evidence="8" type="ORF">DJ010_06630</name>
</gene>
<dbReference type="GO" id="GO:0006352">
    <property type="term" value="P:DNA-templated transcription initiation"/>
    <property type="evidence" value="ECO:0007669"/>
    <property type="project" value="InterPro"/>
</dbReference>
<comment type="similarity">
    <text evidence="1">Belongs to the sigma-70 factor family. ECF subfamily.</text>
</comment>
<dbReference type="Proteomes" id="UP000245507">
    <property type="component" value="Unassembled WGS sequence"/>
</dbReference>
<dbReference type="Pfam" id="PF08281">
    <property type="entry name" value="Sigma70_r4_2"/>
    <property type="match status" value="1"/>
</dbReference>
<dbReference type="EMBL" id="QGDD01000002">
    <property type="protein sequence ID" value="PWN03744.1"/>
    <property type="molecule type" value="Genomic_DNA"/>
</dbReference>
<dbReference type="GO" id="GO:0003677">
    <property type="term" value="F:DNA binding"/>
    <property type="evidence" value="ECO:0007669"/>
    <property type="project" value="InterPro"/>
</dbReference>
<keyword evidence="4" id="KW-0804">Transcription</keyword>
<feature type="domain" description="RNA polymerase sigma factor 70 region 4 type 2" evidence="6">
    <location>
        <begin position="117"/>
        <end position="168"/>
    </location>
</feature>
<dbReference type="SUPFAM" id="SSF88946">
    <property type="entry name" value="Sigma2 domain of RNA polymerase sigma factors"/>
    <property type="match status" value="1"/>
</dbReference>
<dbReference type="Pfam" id="PF20239">
    <property type="entry name" value="DUF6596"/>
    <property type="match status" value="1"/>
</dbReference>